<accession>A0A1B1U5Z7</accession>
<evidence type="ECO:0000256" key="1">
    <source>
        <dbReference type="ARBA" id="ARBA00022517"/>
    </source>
</evidence>
<sequence length="118" mass="13198">MTDIKLARSQALLQELLTEALGTLSNPNLNTLSVTQVRCSKGKYHAEVLLHPSDFTTQEQALILKELNKAKGILQEYVLNASGWFKCPNFAFGFDESLEGLNRLDQIFAQLAQEKDKS</sequence>
<comment type="subunit">
    <text evidence="2">Monomer. Binds 30S ribosomal subunits, but not 50S ribosomal subunits or 70S ribosomes.</text>
</comment>
<comment type="similarity">
    <text evidence="2">Belongs to the RbfA family.</text>
</comment>
<dbReference type="KEGG" id="het:BBW65_04595"/>
<proteinExistence type="inferred from homology"/>
<dbReference type="InterPro" id="IPR015946">
    <property type="entry name" value="KH_dom-like_a/b"/>
</dbReference>
<keyword evidence="4" id="KW-1185">Reference proteome</keyword>
<dbReference type="RefSeq" id="WP_066340380.1">
    <property type="nucleotide sequence ID" value="NZ_CP016503.1"/>
</dbReference>
<dbReference type="InterPro" id="IPR000238">
    <property type="entry name" value="RbfA"/>
</dbReference>
<dbReference type="Pfam" id="PF02033">
    <property type="entry name" value="RBFA"/>
    <property type="match status" value="1"/>
</dbReference>
<dbReference type="NCBIfam" id="TIGR00082">
    <property type="entry name" value="rbfA"/>
    <property type="match status" value="1"/>
</dbReference>
<dbReference type="NCBIfam" id="NF001806">
    <property type="entry name" value="PRK00521.3-4"/>
    <property type="match status" value="1"/>
</dbReference>
<evidence type="ECO:0000256" key="2">
    <source>
        <dbReference type="HAMAP-Rule" id="MF_00003"/>
    </source>
</evidence>
<keyword evidence="1 2" id="KW-0690">Ribosome biogenesis</keyword>
<evidence type="ECO:0000313" key="4">
    <source>
        <dbReference type="Proteomes" id="UP000092884"/>
    </source>
</evidence>
<reference evidence="4" key="1">
    <citation type="submission" date="2016-07" db="EMBL/GenBank/DDBJ databases">
        <authorList>
            <person name="Florea S."/>
            <person name="Webb J.S."/>
            <person name="Jaromczyk J."/>
            <person name="Schardl C.L."/>
        </authorList>
    </citation>
    <scope>NUCLEOTIDE SEQUENCE [LARGE SCALE GENOMIC DNA]</scope>
    <source>
        <strain evidence="4">MIT 01-6242</strain>
    </source>
</reference>
<comment type="function">
    <text evidence="2">One of several proteins that assist in the late maturation steps of the functional core of the 30S ribosomal subunit. Associates with free 30S ribosomal subunits (but not with 30S subunits that are part of 70S ribosomes or polysomes). Required for efficient processing of 16S rRNA. May interact with the 5'-terminal helix region of 16S rRNA.</text>
</comment>
<organism evidence="3 4">
    <name type="scientific">Helicobacter enhydrae</name>
    <dbReference type="NCBI Taxonomy" id="222136"/>
    <lineage>
        <taxon>Bacteria</taxon>
        <taxon>Pseudomonadati</taxon>
        <taxon>Campylobacterota</taxon>
        <taxon>Epsilonproteobacteria</taxon>
        <taxon>Campylobacterales</taxon>
        <taxon>Helicobacteraceae</taxon>
        <taxon>Helicobacter</taxon>
    </lineage>
</organism>
<gene>
    <name evidence="2" type="primary">rbfA</name>
    <name evidence="3" type="ORF">BBW65_04595</name>
</gene>
<dbReference type="SUPFAM" id="SSF89919">
    <property type="entry name" value="Ribosome-binding factor A, RbfA"/>
    <property type="match status" value="1"/>
</dbReference>
<name>A0A1B1U5Z7_9HELI</name>
<protein>
    <recommendedName>
        <fullName evidence="2">Ribosome-binding factor A</fullName>
    </recommendedName>
</protein>
<dbReference type="GO" id="GO:0005737">
    <property type="term" value="C:cytoplasm"/>
    <property type="evidence" value="ECO:0007669"/>
    <property type="project" value="UniProtKB-SubCell"/>
</dbReference>
<dbReference type="AlphaFoldDB" id="A0A1B1U5Z7"/>
<dbReference type="OrthoDB" id="5339518at2"/>
<dbReference type="InterPro" id="IPR023799">
    <property type="entry name" value="RbfA_dom_sf"/>
</dbReference>
<keyword evidence="2" id="KW-0963">Cytoplasm</keyword>
<evidence type="ECO:0000313" key="3">
    <source>
        <dbReference type="EMBL" id="ANV98122.1"/>
    </source>
</evidence>
<dbReference type="EMBL" id="CP016503">
    <property type="protein sequence ID" value="ANV98122.1"/>
    <property type="molecule type" value="Genomic_DNA"/>
</dbReference>
<dbReference type="Gene3D" id="3.30.300.20">
    <property type="match status" value="1"/>
</dbReference>
<comment type="subcellular location">
    <subcellularLocation>
        <location evidence="2">Cytoplasm</location>
    </subcellularLocation>
</comment>
<dbReference type="GO" id="GO:0030490">
    <property type="term" value="P:maturation of SSU-rRNA"/>
    <property type="evidence" value="ECO:0007669"/>
    <property type="project" value="UniProtKB-UniRule"/>
</dbReference>
<dbReference type="HAMAP" id="MF_00003">
    <property type="entry name" value="RbfA"/>
    <property type="match status" value="1"/>
</dbReference>
<dbReference type="Proteomes" id="UP000092884">
    <property type="component" value="Chromosome"/>
</dbReference>
<dbReference type="STRING" id="222136.BBW65_04595"/>